<comment type="caution">
    <text evidence="2">The sequence shown here is derived from an EMBL/GenBank/DDBJ whole genome shotgun (WGS) entry which is preliminary data.</text>
</comment>
<gene>
    <name evidence="2" type="ORF">VSDG_08409</name>
</gene>
<sequence length="212" mass="23506">MEFNRPSPTGPMILHDPGCEKDWAHQHALEHTLRWDETKQTESLPLRRSSVLTIKRRASQADAARRPEKRRRINKPVVITKQRSAVEKSRSNSDWEHLLRSSLQSLQGLYQKMDAPVVPKSQVLGVRFPLSLVENDPGTVASKAIHHASGCCSEGGVDEDDGYNSSSSETEYLSDSDNNSEGPATPDATQIDGEIDIDLIPVTDASVPSWRP</sequence>
<accession>A0A423VG80</accession>
<dbReference type="EMBL" id="LJZO01000053">
    <property type="protein sequence ID" value="ROV90005.1"/>
    <property type="molecule type" value="Genomic_DNA"/>
</dbReference>
<keyword evidence="3" id="KW-1185">Reference proteome</keyword>
<proteinExistence type="predicted"/>
<name>A0A423VG80_CYTCH</name>
<feature type="region of interest" description="Disordered" evidence="1">
    <location>
        <begin position="150"/>
        <end position="212"/>
    </location>
</feature>
<feature type="compositionally biased region" description="Low complexity" evidence="1">
    <location>
        <begin position="165"/>
        <end position="177"/>
    </location>
</feature>
<evidence type="ECO:0000256" key="1">
    <source>
        <dbReference type="SAM" id="MobiDB-lite"/>
    </source>
</evidence>
<dbReference type="Proteomes" id="UP000284375">
    <property type="component" value="Unassembled WGS sequence"/>
</dbReference>
<reference evidence="2 3" key="1">
    <citation type="submission" date="2015-09" db="EMBL/GenBank/DDBJ databases">
        <title>Host preference determinants of Valsa canker pathogens revealed by comparative genomics.</title>
        <authorList>
            <person name="Yin Z."/>
            <person name="Huang L."/>
        </authorList>
    </citation>
    <scope>NUCLEOTIDE SEQUENCE [LARGE SCALE GENOMIC DNA]</scope>
    <source>
        <strain evidence="2 3">YSFL</strain>
    </source>
</reference>
<dbReference type="AlphaFoldDB" id="A0A423VG80"/>
<protein>
    <submittedName>
        <fullName evidence="2">Uncharacterized protein</fullName>
    </submittedName>
</protein>
<evidence type="ECO:0000313" key="2">
    <source>
        <dbReference type="EMBL" id="ROV90005.1"/>
    </source>
</evidence>
<evidence type="ECO:0000313" key="3">
    <source>
        <dbReference type="Proteomes" id="UP000284375"/>
    </source>
</evidence>
<dbReference type="OrthoDB" id="5200774at2759"/>
<organism evidence="2 3">
    <name type="scientific">Cytospora chrysosperma</name>
    <name type="common">Cytospora canker fungus</name>
    <name type="synonym">Sphaeria chrysosperma</name>
    <dbReference type="NCBI Taxonomy" id="252740"/>
    <lineage>
        <taxon>Eukaryota</taxon>
        <taxon>Fungi</taxon>
        <taxon>Dikarya</taxon>
        <taxon>Ascomycota</taxon>
        <taxon>Pezizomycotina</taxon>
        <taxon>Sordariomycetes</taxon>
        <taxon>Sordariomycetidae</taxon>
        <taxon>Diaporthales</taxon>
        <taxon>Cytosporaceae</taxon>
        <taxon>Cytospora</taxon>
    </lineage>
</organism>